<dbReference type="PROSITE" id="PS50042">
    <property type="entry name" value="CNMP_BINDING_3"/>
    <property type="match status" value="1"/>
</dbReference>
<accession>A0AAD5M871</accession>
<dbReference type="InterPro" id="IPR018490">
    <property type="entry name" value="cNMP-bd_dom_sf"/>
</dbReference>
<feature type="compositionally biased region" description="Low complexity" evidence="1">
    <location>
        <begin position="10"/>
        <end position="27"/>
    </location>
</feature>
<dbReference type="InterPro" id="IPR014710">
    <property type="entry name" value="RmlC-like_jellyroll"/>
</dbReference>
<dbReference type="AlphaFoldDB" id="A0AAD5M871"/>
<dbReference type="PROSITE" id="PS00888">
    <property type="entry name" value="CNMP_BINDING_1"/>
    <property type="match status" value="1"/>
</dbReference>
<dbReference type="InterPro" id="IPR000595">
    <property type="entry name" value="cNMP-bd_dom"/>
</dbReference>
<dbReference type="Gene3D" id="2.60.120.10">
    <property type="entry name" value="Jelly Rolls"/>
    <property type="match status" value="1"/>
</dbReference>
<sequence>MGNCCSSESTATIPHAAAAAEPKATQPLVTATGTATPESGPDGNIDPTAKPDLPVPAEDDFTDANGNTIPPVFARVIDSPRSAKKVVQGEHVDLDGPGETQTVQIGNYNLRFSYYSKRGYYPEGDGIYTKHCPRKETEPAKSEGEVKWIKEIVKGNFLFSHLSEEKVLLKKISVKAGDIVIRQGTPGDTFYLVDTGDFEVRLRSDV</sequence>
<keyword evidence="4" id="KW-1185">Reference proteome</keyword>
<name>A0AAD5M871_PYTIN</name>
<dbReference type="CDD" id="cd00038">
    <property type="entry name" value="CAP_ED"/>
    <property type="match status" value="1"/>
</dbReference>
<comment type="caution">
    <text evidence="3">The sequence shown here is derived from an EMBL/GenBank/DDBJ whole genome shotgun (WGS) entry which is preliminary data.</text>
</comment>
<dbReference type="InterPro" id="IPR018488">
    <property type="entry name" value="cNMP-bd_CS"/>
</dbReference>
<dbReference type="EMBL" id="JAKCXM010000044">
    <property type="protein sequence ID" value="KAJ0405523.1"/>
    <property type="molecule type" value="Genomic_DNA"/>
</dbReference>
<evidence type="ECO:0000313" key="4">
    <source>
        <dbReference type="Proteomes" id="UP001209570"/>
    </source>
</evidence>
<feature type="domain" description="Cyclic nucleotide-binding" evidence="2">
    <location>
        <begin position="169"/>
        <end position="206"/>
    </location>
</feature>
<proteinExistence type="predicted"/>
<dbReference type="Proteomes" id="UP001209570">
    <property type="component" value="Unassembled WGS sequence"/>
</dbReference>
<feature type="region of interest" description="Disordered" evidence="1">
    <location>
        <begin position="1"/>
        <end position="53"/>
    </location>
</feature>
<evidence type="ECO:0000313" key="3">
    <source>
        <dbReference type="EMBL" id="KAJ0405523.1"/>
    </source>
</evidence>
<evidence type="ECO:0000256" key="1">
    <source>
        <dbReference type="SAM" id="MobiDB-lite"/>
    </source>
</evidence>
<dbReference type="SUPFAM" id="SSF51206">
    <property type="entry name" value="cAMP-binding domain-like"/>
    <property type="match status" value="1"/>
</dbReference>
<organism evidence="3 4">
    <name type="scientific">Pythium insidiosum</name>
    <name type="common">Pythiosis disease agent</name>
    <dbReference type="NCBI Taxonomy" id="114742"/>
    <lineage>
        <taxon>Eukaryota</taxon>
        <taxon>Sar</taxon>
        <taxon>Stramenopiles</taxon>
        <taxon>Oomycota</taxon>
        <taxon>Peronosporomycetes</taxon>
        <taxon>Pythiales</taxon>
        <taxon>Pythiaceae</taxon>
        <taxon>Pythium</taxon>
    </lineage>
</organism>
<protein>
    <recommendedName>
        <fullName evidence="2">Cyclic nucleotide-binding domain-containing protein</fullName>
    </recommendedName>
</protein>
<reference evidence="3" key="1">
    <citation type="submission" date="2021-12" db="EMBL/GenBank/DDBJ databases">
        <title>Prjna785345.</title>
        <authorList>
            <person name="Rujirawat T."/>
            <person name="Krajaejun T."/>
        </authorList>
    </citation>
    <scope>NUCLEOTIDE SEQUENCE</scope>
    <source>
        <strain evidence="3">Pi057C3</strain>
    </source>
</reference>
<gene>
    <name evidence="3" type="ORF">P43SY_011371</name>
</gene>
<evidence type="ECO:0000259" key="2">
    <source>
        <dbReference type="PROSITE" id="PS50042"/>
    </source>
</evidence>
<feature type="compositionally biased region" description="Polar residues" evidence="1">
    <location>
        <begin position="28"/>
        <end position="37"/>
    </location>
</feature>